<dbReference type="PRINTS" id="PR00463">
    <property type="entry name" value="EP450I"/>
</dbReference>
<keyword evidence="3 4" id="KW-0349">Heme</keyword>
<dbReference type="RefSeq" id="WP_184927103.1">
    <property type="nucleotide sequence ID" value="NZ_BMSQ01000066.1"/>
</dbReference>
<dbReference type="Pfam" id="PF00067">
    <property type="entry name" value="p450"/>
    <property type="match status" value="1"/>
</dbReference>
<feature type="binding site" description="axial binding residue" evidence="3">
    <location>
        <position position="394"/>
    </location>
    <ligand>
        <name>heme</name>
        <dbReference type="ChEBI" id="CHEBI:30413"/>
    </ligand>
    <ligandPart>
        <name>Fe</name>
        <dbReference type="ChEBI" id="CHEBI:18248"/>
    </ligandPart>
</feature>
<evidence type="ECO:0000256" key="3">
    <source>
        <dbReference type="PIRSR" id="PIRSR602401-1"/>
    </source>
</evidence>
<keyword evidence="3 4" id="KW-0408">Iron</keyword>
<dbReference type="Gene3D" id="1.10.630.10">
    <property type="entry name" value="Cytochrome P450"/>
    <property type="match status" value="1"/>
</dbReference>
<keyword evidence="3 4" id="KW-0479">Metal-binding</keyword>
<protein>
    <submittedName>
        <fullName evidence="5">Pentalenene oxygenase</fullName>
        <ecNumber evidence="5">1.14.15.32</ecNumber>
    </submittedName>
</protein>
<dbReference type="InterPro" id="IPR036396">
    <property type="entry name" value="Cyt_P450_sf"/>
</dbReference>
<evidence type="ECO:0000313" key="5">
    <source>
        <dbReference type="EMBL" id="MBB5110005.1"/>
    </source>
</evidence>
<keyword evidence="4 5" id="KW-0560">Oxidoreductase</keyword>
<dbReference type="PANTHER" id="PTHR24305">
    <property type="entry name" value="CYTOCHROME P450"/>
    <property type="match status" value="1"/>
</dbReference>
<dbReference type="InterPro" id="IPR001128">
    <property type="entry name" value="Cyt_P450"/>
</dbReference>
<dbReference type="Proteomes" id="UP000549009">
    <property type="component" value="Unassembled WGS sequence"/>
</dbReference>
<dbReference type="InterPro" id="IPR017972">
    <property type="entry name" value="Cyt_P450_CS"/>
</dbReference>
<sequence>MATTLARASAPGALPFLGHSLRLAKKPLEFLRSLPAYGDLVEIRLGPRTAYIPCTPELTHQVLIDNDTFDKVGPGMGKVYGALGREGVGTCPYRAHRRQRGLLQPAFNRTHLAHYSKAMTSEIAGAMESWRDGQVIDVPGQMHALTTRVTARALFASSAKASDAAELQGLVEVLLLGMVQRLVLPLPFLDKIPTPANRRFVRAQRRLREITSQSLADYRDAGIRDGDLLSVLFTARDSDGQPLSGTEVHDNVVTFLLAGTETAATALSWAWHLLGEHPAVRDELHAEVDSVLAGRPARYEDLPQLKVVSRIITESLRIRPPAWLLSRMTTAEIELAGRRIPAGSPILCSVYLMHHLPDVFQDPDRFDPDRWLDHGAASLPRGAHTPFGVGTRKCIGDMFAMNETVMALASVATRWQLDPVPGVTVRPIPRFVLAPHPLPMRLQQRRP</sequence>
<dbReference type="GO" id="GO:0020037">
    <property type="term" value="F:heme binding"/>
    <property type="evidence" value="ECO:0007669"/>
    <property type="project" value="InterPro"/>
</dbReference>
<comment type="similarity">
    <text evidence="2 4">Belongs to the cytochrome P450 family.</text>
</comment>
<keyword evidence="6" id="KW-1185">Reference proteome</keyword>
<dbReference type="SUPFAM" id="SSF48264">
    <property type="entry name" value="Cytochrome P450"/>
    <property type="match status" value="1"/>
</dbReference>
<reference evidence="5 6" key="1">
    <citation type="submission" date="2020-08" db="EMBL/GenBank/DDBJ databases">
        <title>Genomic Encyclopedia of Type Strains, Phase III (KMG-III): the genomes of soil and plant-associated and newly described type strains.</title>
        <authorList>
            <person name="Whitman W."/>
        </authorList>
    </citation>
    <scope>NUCLEOTIDE SEQUENCE [LARGE SCALE GENOMIC DNA]</scope>
    <source>
        <strain evidence="5 6">CECT 3146</strain>
    </source>
</reference>
<dbReference type="InterPro" id="IPR050121">
    <property type="entry name" value="Cytochrome_P450_monoxygenase"/>
</dbReference>
<dbReference type="InterPro" id="IPR002401">
    <property type="entry name" value="Cyt_P450_E_grp-I"/>
</dbReference>
<dbReference type="CDD" id="cd11049">
    <property type="entry name" value="CYP170A1-like"/>
    <property type="match status" value="1"/>
</dbReference>
<accession>A0A7W8F0Q5</accession>
<dbReference type="EC" id="1.14.15.32" evidence="5"/>
<dbReference type="GO" id="GO:0004497">
    <property type="term" value="F:monooxygenase activity"/>
    <property type="evidence" value="ECO:0007669"/>
    <property type="project" value="UniProtKB-KW"/>
</dbReference>
<dbReference type="GO" id="GO:0016705">
    <property type="term" value="F:oxidoreductase activity, acting on paired donors, with incorporation or reduction of molecular oxygen"/>
    <property type="evidence" value="ECO:0007669"/>
    <property type="project" value="InterPro"/>
</dbReference>
<name>A0A7W8F0Q5_STRST</name>
<gene>
    <name evidence="5" type="ORF">FHS40_009135</name>
</gene>
<organism evidence="5 6">
    <name type="scientific">Streptomyces spectabilis</name>
    <dbReference type="NCBI Taxonomy" id="68270"/>
    <lineage>
        <taxon>Bacteria</taxon>
        <taxon>Bacillati</taxon>
        <taxon>Actinomycetota</taxon>
        <taxon>Actinomycetes</taxon>
        <taxon>Kitasatosporales</taxon>
        <taxon>Streptomycetaceae</taxon>
        <taxon>Streptomyces</taxon>
    </lineage>
</organism>
<dbReference type="EMBL" id="JACHJD010000054">
    <property type="protein sequence ID" value="MBB5110005.1"/>
    <property type="molecule type" value="Genomic_DNA"/>
</dbReference>
<evidence type="ECO:0000256" key="2">
    <source>
        <dbReference type="ARBA" id="ARBA00010617"/>
    </source>
</evidence>
<dbReference type="GO" id="GO:0005506">
    <property type="term" value="F:iron ion binding"/>
    <property type="evidence" value="ECO:0007669"/>
    <property type="project" value="InterPro"/>
</dbReference>
<proteinExistence type="inferred from homology"/>
<evidence type="ECO:0000256" key="4">
    <source>
        <dbReference type="RuleBase" id="RU000461"/>
    </source>
</evidence>
<evidence type="ECO:0000313" key="6">
    <source>
        <dbReference type="Proteomes" id="UP000549009"/>
    </source>
</evidence>
<keyword evidence="4" id="KW-0503">Monooxygenase</keyword>
<dbReference type="AlphaFoldDB" id="A0A7W8F0Q5"/>
<dbReference type="PANTHER" id="PTHR24305:SF166">
    <property type="entry name" value="CYTOCHROME P450 12A4, MITOCHONDRIAL-RELATED"/>
    <property type="match status" value="1"/>
</dbReference>
<comment type="cofactor">
    <cofactor evidence="1 3">
        <name>heme</name>
        <dbReference type="ChEBI" id="CHEBI:30413"/>
    </cofactor>
</comment>
<dbReference type="PRINTS" id="PR00385">
    <property type="entry name" value="P450"/>
</dbReference>
<dbReference type="PROSITE" id="PS00086">
    <property type="entry name" value="CYTOCHROME_P450"/>
    <property type="match status" value="1"/>
</dbReference>
<comment type="caution">
    <text evidence="5">The sequence shown here is derived from an EMBL/GenBank/DDBJ whole genome shotgun (WGS) entry which is preliminary data.</text>
</comment>
<evidence type="ECO:0000256" key="1">
    <source>
        <dbReference type="ARBA" id="ARBA00001971"/>
    </source>
</evidence>